<evidence type="ECO:0000313" key="8">
    <source>
        <dbReference type="Proteomes" id="UP000433575"/>
    </source>
</evidence>
<dbReference type="EMBL" id="WKPI01000004">
    <property type="protein sequence ID" value="MSC32375.1"/>
    <property type="molecule type" value="Genomic_DNA"/>
</dbReference>
<dbReference type="InterPro" id="IPR052527">
    <property type="entry name" value="Metal_cation-efflux_comp"/>
</dbReference>
<keyword evidence="4 5" id="KW-0472">Membrane</keyword>
<feature type="transmembrane region" description="Helical" evidence="5">
    <location>
        <begin position="107"/>
        <end position="126"/>
    </location>
</feature>
<dbReference type="InterPro" id="IPR007269">
    <property type="entry name" value="ICMT_MeTrfase"/>
</dbReference>
<dbReference type="Proteomes" id="UP000433575">
    <property type="component" value="Unassembled WGS sequence"/>
</dbReference>
<evidence type="ECO:0000256" key="3">
    <source>
        <dbReference type="ARBA" id="ARBA00022989"/>
    </source>
</evidence>
<keyword evidence="6" id="KW-0808">Transferase</keyword>
<evidence type="ECO:0000313" key="9">
    <source>
        <dbReference type="Proteomes" id="UP000480929"/>
    </source>
</evidence>
<dbReference type="PANTHER" id="PTHR43847:SF1">
    <property type="entry name" value="BLL3993 PROTEIN"/>
    <property type="match status" value="1"/>
</dbReference>
<dbReference type="GO" id="GO:0004671">
    <property type="term" value="F:protein C-terminal S-isoprenylcysteine carboxyl O-methyltransferase activity"/>
    <property type="evidence" value="ECO:0007669"/>
    <property type="project" value="InterPro"/>
</dbReference>
<evidence type="ECO:0000313" key="7">
    <source>
        <dbReference type="EMBL" id="MSC32375.1"/>
    </source>
</evidence>
<comment type="subcellular location">
    <subcellularLocation>
        <location evidence="1">Membrane</location>
        <topology evidence="1">Multi-pass membrane protein</topology>
    </subcellularLocation>
</comment>
<dbReference type="AlphaFoldDB" id="A0A6N7S5P6"/>
<gene>
    <name evidence="7" type="ORF">GKD88_04500</name>
    <name evidence="6" type="ORF">GKE08_05770</name>
</gene>
<keyword evidence="9" id="KW-1185">Reference proteome</keyword>
<dbReference type="Pfam" id="PF04140">
    <property type="entry name" value="ICMT"/>
    <property type="match status" value="1"/>
</dbReference>
<evidence type="ECO:0000256" key="1">
    <source>
        <dbReference type="ARBA" id="ARBA00004141"/>
    </source>
</evidence>
<keyword evidence="6" id="KW-0489">Methyltransferase</keyword>
<dbReference type="GO" id="GO:0016020">
    <property type="term" value="C:membrane"/>
    <property type="evidence" value="ECO:0007669"/>
    <property type="project" value="UniProtKB-SubCell"/>
</dbReference>
<protein>
    <submittedName>
        <fullName evidence="6">Isoprenylcysteine carboxylmethyltransferase family protein</fullName>
    </submittedName>
</protein>
<evidence type="ECO:0000313" key="6">
    <source>
        <dbReference type="EMBL" id="MSA88828.1"/>
    </source>
</evidence>
<organism evidence="6 8">
    <name type="scientific">Holdemania massiliensis</name>
    <dbReference type="NCBI Taxonomy" id="1468449"/>
    <lineage>
        <taxon>Bacteria</taxon>
        <taxon>Bacillati</taxon>
        <taxon>Bacillota</taxon>
        <taxon>Erysipelotrichia</taxon>
        <taxon>Erysipelotrichales</taxon>
        <taxon>Erysipelotrichaceae</taxon>
        <taxon>Holdemania</taxon>
    </lineage>
</organism>
<sequence length="223" mass="26081">MVMKLFFRAMIKFIFGILLVALLLFLPAGTFHYPNAWLFMGVLFTPMFFVGFIMMIKNPKLLEKRLNAREKESEQSLVIKLSGLMFSAGFVLAALDFRFSWLPLPKVISHTAVGIFLLAYLMYAEVLRENIYLSRIVEVQENQKVIDTGLYGIVRHPMYSATVLLFLSMPFILGSFISFIAFLFYPFIISKRIKNEERILETELKGYKEYKHKVKYRLIPFVW</sequence>
<evidence type="ECO:0000256" key="5">
    <source>
        <dbReference type="SAM" id="Phobius"/>
    </source>
</evidence>
<keyword evidence="3 5" id="KW-1133">Transmembrane helix</keyword>
<feature type="transmembrane region" description="Helical" evidence="5">
    <location>
        <begin position="77"/>
        <end position="95"/>
    </location>
</feature>
<proteinExistence type="predicted"/>
<comment type="caution">
    <text evidence="6">The sequence shown here is derived from an EMBL/GenBank/DDBJ whole genome shotgun (WGS) entry which is preliminary data.</text>
</comment>
<feature type="transmembrane region" description="Helical" evidence="5">
    <location>
        <begin position="38"/>
        <end position="56"/>
    </location>
</feature>
<dbReference type="Proteomes" id="UP000480929">
    <property type="component" value="Unassembled WGS sequence"/>
</dbReference>
<keyword evidence="2 5" id="KW-0812">Transmembrane</keyword>
<evidence type="ECO:0000256" key="2">
    <source>
        <dbReference type="ARBA" id="ARBA00022692"/>
    </source>
</evidence>
<reference evidence="8 9" key="1">
    <citation type="journal article" date="2019" name="Nat. Med.">
        <title>A library of human gut bacterial isolates paired with longitudinal multiomics data enables mechanistic microbiome research.</title>
        <authorList>
            <person name="Poyet M."/>
            <person name="Groussin M."/>
            <person name="Gibbons S.M."/>
            <person name="Avila-Pacheco J."/>
            <person name="Jiang X."/>
            <person name="Kearney S.M."/>
            <person name="Perrotta A.R."/>
            <person name="Berdy B."/>
            <person name="Zhao S."/>
            <person name="Lieberman T.D."/>
            <person name="Swanson P.K."/>
            <person name="Smith M."/>
            <person name="Roesemann S."/>
            <person name="Alexander J.E."/>
            <person name="Rich S.A."/>
            <person name="Livny J."/>
            <person name="Vlamakis H."/>
            <person name="Clish C."/>
            <person name="Bullock K."/>
            <person name="Deik A."/>
            <person name="Scott J."/>
            <person name="Pierce K.A."/>
            <person name="Xavier R.J."/>
            <person name="Alm E.J."/>
        </authorList>
    </citation>
    <scope>NUCLEOTIDE SEQUENCE [LARGE SCALE GENOMIC DNA]</scope>
    <source>
        <strain evidence="6 8">BIOML-A4</strain>
        <strain evidence="7 9">BIOML-A5</strain>
    </source>
</reference>
<dbReference type="PANTHER" id="PTHR43847">
    <property type="entry name" value="BLL3993 PROTEIN"/>
    <property type="match status" value="1"/>
</dbReference>
<evidence type="ECO:0000256" key="4">
    <source>
        <dbReference type="ARBA" id="ARBA00023136"/>
    </source>
</evidence>
<name>A0A6N7S5P6_9FIRM</name>
<dbReference type="GO" id="GO:0032259">
    <property type="term" value="P:methylation"/>
    <property type="evidence" value="ECO:0007669"/>
    <property type="project" value="UniProtKB-KW"/>
</dbReference>
<dbReference type="Gene3D" id="1.20.120.1630">
    <property type="match status" value="1"/>
</dbReference>
<accession>A0A6N7S5P6</accession>
<dbReference type="EMBL" id="WKPJ01000005">
    <property type="protein sequence ID" value="MSA88828.1"/>
    <property type="molecule type" value="Genomic_DNA"/>
</dbReference>
<feature type="transmembrane region" description="Helical" evidence="5">
    <location>
        <begin position="163"/>
        <end position="188"/>
    </location>
</feature>